<evidence type="ECO:0000256" key="1">
    <source>
        <dbReference type="ARBA" id="ARBA00001974"/>
    </source>
</evidence>
<dbReference type="PANTHER" id="PTHR10835">
    <property type="entry name" value="SQUALENE MONOOXYGENASE"/>
    <property type="match status" value="1"/>
</dbReference>
<evidence type="ECO:0000259" key="17">
    <source>
        <dbReference type="Pfam" id="PF01266"/>
    </source>
</evidence>
<evidence type="ECO:0000256" key="8">
    <source>
        <dbReference type="ARBA" id="ARBA00022827"/>
    </source>
</evidence>
<dbReference type="PANTHER" id="PTHR10835:SF0">
    <property type="entry name" value="SQUALENE MONOOXYGENASE"/>
    <property type="match status" value="1"/>
</dbReference>
<dbReference type="Gene3D" id="3.50.50.60">
    <property type="entry name" value="FAD/NAD(P)-binding domain"/>
    <property type="match status" value="1"/>
</dbReference>
<evidence type="ECO:0000256" key="5">
    <source>
        <dbReference type="ARBA" id="ARBA00022630"/>
    </source>
</evidence>
<keyword evidence="20" id="KW-1185">Reference proteome</keyword>
<proteinExistence type="inferred from homology"/>
<evidence type="ECO:0000256" key="14">
    <source>
        <dbReference type="ARBA" id="ARBA00023221"/>
    </source>
</evidence>
<evidence type="ECO:0000256" key="2">
    <source>
        <dbReference type="ARBA" id="ARBA00004154"/>
    </source>
</evidence>
<keyword evidence="8 16" id="KW-0274">FAD</keyword>
<dbReference type="GO" id="GO:0050660">
    <property type="term" value="F:flavin adenine dinucleotide binding"/>
    <property type="evidence" value="ECO:0007669"/>
    <property type="project" value="UniProtKB-UniRule"/>
</dbReference>
<evidence type="ECO:0000256" key="12">
    <source>
        <dbReference type="ARBA" id="ARBA00023002"/>
    </source>
</evidence>
<dbReference type="RefSeq" id="XP_064669854.1">
    <property type="nucleotide sequence ID" value="XM_064815255.1"/>
</dbReference>
<dbReference type="InterPro" id="IPR040125">
    <property type="entry name" value="Squalene_monox"/>
</dbReference>
<protein>
    <recommendedName>
        <fullName evidence="16">Squalene monooxygenase</fullName>
        <ecNumber evidence="16">1.14.14.17</ecNumber>
    </recommendedName>
</protein>
<feature type="domain" description="FAD dependent oxidoreductase" evidence="17">
    <location>
        <begin position="24"/>
        <end position="52"/>
    </location>
</feature>
<dbReference type="EMBL" id="MU853343">
    <property type="protein sequence ID" value="KAK4112284.1"/>
    <property type="molecule type" value="Genomic_DNA"/>
</dbReference>
<evidence type="ECO:0000313" key="20">
    <source>
        <dbReference type="Proteomes" id="UP001302812"/>
    </source>
</evidence>
<comment type="catalytic activity">
    <reaction evidence="16">
        <text>squalene + reduced [NADPH--hemoprotein reductase] + O2 = (S)-2,3-epoxysqualene + oxidized [NADPH--hemoprotein reductase] + H2O + H(+)</text>
        <dbReference type="Rhea" id="RHEA:25282"/>
        <dbReference type="Rhea" id="RHEA-COMP:11964"/>
        <dbReference type="Rhea" id="RHEA-COMP:11965"/>
        <dbReference type="ChEBI" id="CHEBI:15377"/>
        <dbReference type="ChEBI" id="CHEBI:15378"/>
        <dbReference type="ChEBI" id="CHEBI:15379"/>
        <dbReference type="ChEBI" id="CHEBI:15440"/>
        <dbReference type="ChEBI" id="CHEBI:15441"/>
        <dbReference type="ChEBI" id="CHEBI:57618"/>
        <dbReference type="ChEBI" id="CHEBI:58210"/>
        <dbReference type="EC" id="1.14.14.17"/>
    </reaction>
</comment>
<evidence type="ECO:0000256" key="15">
    <source>
        <dbReference type="ARBA" id="ARBA00029435"/>
    </source>
</evidence>
<dbReference type="GeneID" id="89939380"/>
<keyword evidence="11 16" id="KW-1133">Transmembrane helix</keyword>
<evidence type="ECO:0000256" key="7">
    <source>
        <dbReference type="ARBA" id="ARBA00022824"/>
    </source>
</evidence>
<dbReference type="FunFam" id="3.50.50.60:FF:000166">
    <property type="entry name" value="Squalene monooxygenase Erg1"/>
    <property type="match status" value="1"/>
</dbReference>
<dbReference type="GO" id="GO:0006696">
    <property type="term" value="P:ergosterol biosynthetic process"/>
    <property type="evidence" value="ECO:0007669"/>
    <property type="project" value="TreeGrafter"/>
</dbReference>
<evidence type="ECO:0000256" key="16">
    <source>
        <dbReference type="RuleBase" id="RU367121"/>
    </source>
</evidence>
<comment type="function">
    <text evidence="16">Catalyzes the stereospecific oxidation of squalene to (S)-2,3-epoxysqualene, and is considered to be a rate-limiting enzyme in steroid biosynthesis.</text>
</comment>
<feature type="transmembrane region" description="Helical" evidence="16">
    <location>
        <begin position="457"/>
        <end position="481"/>
    </location>
</feature>
<dbReference type="AlphaFoldDB" id="A0AAN6YSX8"/>
<keyword evidence="13 16" id="KW-0472">Membrane</keyword>
<evidence type="ECO:0000256" key="9">
    <source>
        <dbReference type="ARBA" id="ARBA00022848"/>
    </source>
</evidence>
<comment type="subcellular location">
    <subcellularLocation>
        <location evidence="3 16">Endoplasmic reticulum membrane</location>
        <topology evidence="3 16">Multi-pass membrane protein</topology>
    </subcellularLocation>
    <subcellularLocation>
        <location evidence="2">Microsome membrane</location>
        <topology evidence="2">Multi-pass membrane protein</topology>
    </subcellularLocation>
</comment>
<reference evidence="19" key="1">
    <citation type="journal article" date="2023" name="Mol. Phylogenet. Evol.">
        <title>Genome-scale phylogeny and comparative genomics of the fungal order Sordariales.</title>
        <authorList>
            <person name="Hensen N."/>
            <person name="Bonometti L."/>
            <person name="Westerberg I."/>
            <person name="Brannstrom I.O."/>
            <person name="Guillou S."/>
            <person name="Cros-Aarteil S."/>
            <person name="Calhoun S."/>
            <person name="Haridas S."/>
            <person name="Kuo A."/>
            <person name="Mondo S."/>
            <person name="Pangilinan J."/>
            <person name="Riley R."/>
            <person name="LaButti K."/>
            <person name="Andreopoulos B."/>
            <person name="Lipzen A."/>
            <person name="Chen C."/>
            <person name="Yan M."/>
            <person name="Daum C."/>
            <person name="Ng V."/>
            <person name="Clum A."/>
            <person name="Steindorff A."/>
            <person name="Ohm R.A."/>
            <person name="Martin F."/>
            <person name="Silar P."/>
            <person name="Natvig D.O."/>
            <person name="Lalanne C."/>
            <person name="Gautier V."/>
            <person name="Ament-Velasquez S.L."/>
            <person name="Kruys A."/>
            <person name="Hutchinson M.I."/>
            <person name="Powell A.J."/>
            <person name="Barry K."/>
            <person name="Miller A.N."/>
            <person name="Grigoriev I.V."/>
            <person name="Debuchy R."/>
            <person name="Gladieux P."/>
            <person name="Hiltunen Thoren M."/>
            <person name="Johannesson H."/>
        </authorList>
    </citation>
    <scope>NUCLEOTIDE SEQUENCE</scope>
    <source>
        <strain evidence="19">CBS 508.74</strain>
    </source>
</reference>
<keyword evidence="10" id="KW-0444">Lipid biosynthesis</keyword>
<evidence type="ECO:0000256" key="3">
    <source>
        <dbReference type="ARBA" id="ARBA00004477"/>
    </source>
</evidence>
<gene>
    <name evidence="19" type="ORF">N656DRAFT_779812</name>
</gene>
<dbReference type="PRINTS" id="PR00420">
    <property type="entry name" value="RNGMNOXGNASE"/>
</dbReference>
<dbReference type="GO" id="GO:0005789">
    <property type="term" value="C:endoplasmic reticulum membrane"/>
    <property type="evidence" value="ECO:0007669"/>
    <property type="project" value="UniProtKB-SubCell"/>
</dbReference>
<dbReference type="InterPro" id="IPR006076">
    <property type="entry name" value="FAD-dep_OxRdtase"/>
</dbReference>
<dbReference type="GO" id="GO:0004506">
    <property type="term" value="F:squalene monooxygenase activity"/>
    <property type="evidence" value="ECO:0007669"/>
    <property type="project" value="UniProtKB-UniRule"/>
</dbReference>
<dbReference type="Pfam" id="PF01266">
    <property type="entry name" value="DAO"/>
    <property type="match status" value="1"/>
</dbReference>
<keyword evidence="10" id="KW-0443">Lipid metabolism</keyword>
<feature type="domain" description="Squalene epoxidase" evidence="18">
    <location>
        <begin position="205"/>
        <end position="472"/>
    </location>
</feature>
<comment type="cofactor">
    <cofactor evidence="1 16">
        <name>FAD</name>
        <dbReference type="ChEBI" id="CHEBI:57692"/>
    </cofactor>
</comment>
<evidence type="ECO:0000259" key="18">
    <source>
        <dbReference type="Pfam" id="PF08491"/>
    </source>
</evidence>
<feature type="transmembrane region" description="Helical" evidence="16">
    <location>
        <begin position="24"/>
        <end position="42"/>
    </location>
</feature>
<keyword evidence="6 16" id="KW-0812">Transmembrane</keyword>
<evidence type="ECO:0000256" key="6">
    <source>
        <dbReference type="ARBA" id="ARBA00022692"/>
    </source>
</evidence>
<keyword evidence="9" id="KW-0492">Microsome</keyword>
<comment type="caution">
    <text evidence="19">The sequence shown here is derived from an EMBL/GenBank/DDBJ whole genome shotgun (WGS) entry which is preliminary data.</text>
</comment>
<dbReference type="EC" id="1.14.14.17" evidence="16"/>
<evidence type="ECO:0000256" key="11">
    <source>
        <dbReference type="ARBA" id="ARBA00022989"/>
    </source>
</evidence>
<comment type="pathway">
    <text evidence="15">Steroid metabolism; ergosterol biosynthesis.</text>
</comment>
<dbReference type="Proteomes" id="UP001302812">
    <property type="component" value="Unassembled WGS sequence"/>
</dbReference>
<evidence type="ECO:0000256" key="4">
    <source>
        <dbReference type="ARBA" id="ARBA00008802"/>
    </source>
</evidence>
<accession>A0AAN6YSX8</accession>
<organism evidence="19 20">
    <name type="scientific">Canariomyces notabilis</name>
    <dbReference type="NCBI Taxonomy" id="2074819"/>
    <lineage>
        <taxon>Eukaryota</taxon>
        <taxon>Fungi</taxon>
        <taxon>Dikarya</taxon>
        <taxon>Ascomycota</taxon>
        <taxon>Pezizomycotina</taxon>
        <taxon>Sordariomycetes</taxon>
        <taxon>Sordariomycetidae</taxon>
        <taxon>Sordariales</taxon>
        <taxon>Chaetomiaceae</taxon>
        <taxon>Canariomyces</taxon>
    </lineage>
</organism>
<comment type="similarity">
    <text evidence="4 16">Belongs to the squalene monooxygenase family.</text>
</comment>
<dbReference type="InterPro" id="IPR013698">
    <property type="entry name" value="Squalene_epoxidase"/>
</dbReference>
<sequence length="510" mass="55588">MAAAAISQADRIRERREQHHEAEVVVVGAGVFGCAIAFALANQGRSVILLERWMHEPDRIVGELLQPGGVEALKKLGLEGCLEGIDAVPCHGYHVVYRGDDVAIPYPVVSPEGKVVVGNRTTANGHANGDANGLKKAARPEGRSFHHGRFIMKLREACRAHPNISMFETEATATIKGEHSDAVLGVETRTKNPETGKKEPDCFFGQLTIIADGYASIFRKSLLNKAPLVRSKFYALELIDCPFPPANYGHVVIGPSSLCLLYQIGTHETRALIDVPEKHPDATPANGGVRGYIEKVVLPSLPSQVQPSVRTALSDGKIPRSMPNSWLPPTKQTTHAGVVVLGDAHNMRHPLTGGGMTVAFNDAVLLASLLHPTYVPDLADHAAVRRAMAAFHWRRKSLTSIINVLAQALYDLFAADDWQLRALQRGCFRYFQMGKTDEPVALMGGIMHRPLVLASHFFTVAFVAIWMNIVEVCGGSVLGILKLPLALVQAVLILWKACVVFLPVFWTELM</sequence>
<keyword evidence="12 16" id="KW-0560">Oxidoreductase</keyword>
<reference evidence="19" key="2">
    <citation type="submission" date="2023-05" db="EMBL/GenBank/DDBJ databases">
        <authorList>
            <consortium name="Lawrence Berkeley National Laboratory"/>
            <person name="Steindorff A."/>
            <person name="Hensen N."/>
            <person name="Bonometti L."/>
            <person name="Westerberg I."/>
            <person name="Brannstrom I.O."/>
            <person name="Guillou S."/>
            <person name="Cros-Aarteil S."/>
            <person name="Calhoun S."/>
            <person name="Haridas S."/>
            <person name="Kuo A."/>
            <person name="Mondo S."/>
            <person name="Pangilinan J."/>
            <person name="Riley R."/>
            <person name="Labutti K."/>
            <person name="Andreopoulos B."/>
            <person name="Lipzen A."/>
            <person name="Chen C."/>
            <person name="Yanf M."/>
            <person name="Daum C."/>
            <person name="Ng V."/>
            <person name="Clum A."/>
            <person name="Ohm R."/>
            <person name="Martin F."/>
            <person name="Silar P."/>
            <person name="Natvig D."/>
            <person name="Lalanne C."/>
            <person name="Gautier V."/>
            <person name="Ament-Velasquez S.L."/>
            <person name="Kruys A."/>
            <person name="Hutchinson M.I."/>
            <person name="Powell A.J."/>
            <person name="Barry K."/>
            <person name="Miller A.N."/>
            <person name="Grigoriev I.V."/>
            <person name="Debuchy R."/>
            <person name="Gladieux P."/>
            <person name="Thoren M.H."/>
            <person name="Johannesson H."/>
        </authorList>
    </citation>
    <scope>NUCLEOTIDE SEQUENCE</scope>
    <source>
        <strain evidence="19">CBS 508.74</strain>
    </source>
</reference>
<dbReference type="Pfam" id="PF08491">
    <property type="entry name" value="SE"/>
    <property type="match status" value="1"/>
</dbReference>
<evidence type="ECO:0000256" key="13">
    <source>
        <dbReference type="ARBA" id="ARBA00023136"/>
    </source>
</evidence>
<name>A0AAN6YSX8_9PEZI</name>
<keyword evidence="14" id="KW-0753">Steroid metabolism</keyword>
<keyword evidence="10" id="KW-0752">Steroid biosynthesis</keyword>
<dbReference type="InterPro" id="IPR036188">
    <property type="entry name" value="FAD/NAD-bd_sf"/>
</dbReference>
<keyword evidence="7 16" id="KW-0256">Endoplasmic reticulum</keyword>
<feature type="transmembrane region" description="Helical" evidence="16">
    <location>
        <begin position="487"/>
        <end position="506"/>
    </location>
</feature>
<evidence type="ECO:0000313" key="19">
    <source>
        <dbReference type="EMBL" id="KAK4112284.1"/>
    </source>
</evidence>
<keyword evidence="5 16" id="KW-0285">Flavoprotein</keyword>
<dbReference type="SUPFAM" id="SSF51905">
    <property type="entry name" value="FAD/NAD(P)-binding domain"/>
    <property type="match status" value="1"/>
</dbReference>
<evidence type="ECO:0000256" key="10">
    <source>
        <dbReference type="ARBA" id="ARBA00022955"/>
    </source>
</evidence>